<dbReference type="PANTHER" id="PTHR36932:SF1">
    <property type="entry name" value="CAPSULAR POLYSACCHARIDE BIOSYNTHESIS PROTEIN"/>
    <property type="match status" value="1"/>
</dbReference>
<dbReference type="AlphaFoldDB" id="A0A975CQV3"/>
<evidence type="ECO:0000313" key="1">
    <source>
        <dbReference type="EMBL" id="QTE23060.1"/>
    </source>
</evidence>
<dbReference type="Proteomes" id="UP000663920">
    <property type="component" value="Chromosome"/>
</dbReference>
<dbReference type="Gene3D" id="3.40.50.12780">
    <property type="entry name" value="N-terminal domain of ligase-like"/>
    <property type="match status" value="1"/>
</dbReference>
<sequence length="436" mass="50156">MYNNFLEKIIIPLGDFLNKSTFKKDLIKWRNIDQLNTLELEVLQKNNLFKILTHAVNNTKLYNHIELVEKNPYKSLKEFPVLTKEKLRESTDKLITENIKKLTKISSSGSSGVSSSVYMNSRDLSTLRAGLIHWWEWYGYKLGNPIIQTGISPNRGFLKKTKDYLFRTIYVSAFAHSEVQILTILQKISKKKYYILVGYASSLNVFANVAENNNLNIQFKSVISLGDKLFNHYRKNIEKTFKCKIYDTYGSAEGFLIGAEFDLPFMYILSPQCYIEILDDNDNPVPNGIMGNIVVTRLDGFAMPLIRYKIGDLGILLPKEKYPINRKFNYPLLQQIVGRDTDIVKTKNGKTLVVHSFTGVFEYISDIKQFKVVQKSLDGILIEYIKAESFNKNILPTITNKLQQSIQDNSFKIDYKEVKSILPSKSGKPQIIKSYL</sequence>
<dbReference type="InterPro" id="IPR042099">
    <property type="entry name" value="ANL_N_sf"/>
</dbReference>
<gene>
    <name evidence="1" type="ORF">J3359_01945</name>
</gene>
<keyword evidence="2" id="KW-1185">Reference proteome</keyword>
<evidence type="ECO:0000313" key="2">
    <source>
        <dbReference type="Proteomes" id="UP000663920"/>
    </source>
</evidence>
<name>A0A975CQV3_9FLAO</name>
<dbReference type="PANTHER" id="PTHR36932">
    <property type="entry name" value="CAPSULAR POLYSACCHARIDE BIOSYNTHESIS PROTEIN"/>
    <property type="match status" value="1"/>
</dbReference>
<dbReference type="KEGG" id="pcea:J3359_01945"/>
<dbReference type="InterPro" id="IPR053158">
    <property type="entry name" value="CapK_Type1_Caps_Biosynth"/>
</dbReference>
<dbReference type="RefSeq" id="WP_208079074.1">
    <property type="nucleotide sequence ID" value="NZ_CP071869.1"/>
</dbReference>
<dbReference type="SUPFAM" id="SSF56801">
    <property type="entry name" value="Acetyl-CoA synthetase-like"/>
    <property type="match status" value="1"/>
</dbReference>
<accession>A0A975CQV3</accession>
<reference evidence="1 2" key="1">
    <citation type="submission" date="2021-03" db="EMBL/GenBank/DDBJ databases">
        <title>Complete genome of Polaribacter_sp.SM13.</title>
        <authorList>
            <person name="Jeong S.W."/>
            <person name="Bae J.W."/>
        </authorList>
    </citation>
    <scope>NUCLEOTIDE SEQUENCE [LARGE SCALE GENOMIC DNA]</scope>
    <source>
        <strain evidence="1 2">SM13</strain>
    </source>
</reference>
<organism evidence="1 2">
    <name type="scientific">Polaribacter cellanae</name>
    <dbReference type="NCBI Taxonomy" id="2818493"/>
    <lineage>
        <taxon>Bacteria</taxon>
        <taxon>Pseudomonadati</taxon>
        <taxon>Bacteroidota</taxon>
        <taxon>Flavobacteriia</taxon>
        <taxon>Flavobacteriales</taxon>
        <taxon>Flavobacteriaceae</taxon>
    </lineage>
</organism>
<proteinExistence type="predicted"/>
<evidence type="ECO:0008006" key="3">
    <source>
        <dbReference type="Google" id="ProtNLM"/>
    </source>
</evidence>
<protein>
    <recommendedName>
        <fullName evidence="3">Phenylacetate--CoA ligase family protein</fullName>
    </recommendedName>
</protein>
<dbReference type="EMBL" id="CP071869">
    <property type="protein sequence ID" value="QTE23060.1"/>
    <property type="molecule type" value="Genomic_DNA"/>
</dbReference>